<keyword evidence="2" id="KW-1185">Reference proteome</keyword>
<dbReference type="AlphaFoldDB" id="A0A8S4GEH1"/>
<organism evidence="1 2">
    <name type="scientific">Plutella xylostella</name>
    <name type="common">Diamondback moth</name>
    <name type="synonym">Plutella maculipennis</name>
    <dbReference type="NCBI Taxonomy" id="51655"/>
    <lineage>
        <taxon>Eukaryota</taxon>
        <taxon>Metazoa</taxon>
        <taxon>Ecdysozoa</taxon>
        <taxon>Arthropoda</taxon>
        <taxon>Hexapoda</taxon>
        <taxon>Insecta</taxon>
        <taxon>Pterygota</taxon>
        <taxon>Neoptera</taxon>
        <taxon>Endopterygota</taxon>
        <taxon>Lepidoptera</taxon>
        <taxon>Glossata</taxon>
        <taxon>Ditrysia</taxon>
        <taxon>Yponomeutoidea</taxon>
        <taxon>Plutellidae</taxon>
        <taxon>Plutella</taxon>
    </lineage>
</organism>
<reference evidence="1" key="1">
    <citation type="submission" date="2020-11" db="EMBL/GenBank/DDBJ databases">
        <authorList>
            <person name="Whiteford S."/>
        </authorList>
    </citation>
    <scope>NUCLEOTIDE SEQUENCE</scope>
</reference>
<gene>
    <name evidence="1" type="ORF">PLXY2_LOCUS16521</name>
</gene>
<evidence type="ECO:0000313" key="2">
    <source>
        <dbReference type="Proteomes" id="UP000653454"/>
    </source>
</evidence>
<proteinExistence type="predicted"/>
<sequence>MGFDVAPYDKARLVKSHCLEPPDSRSSTVSISLPDSARLATALEAFRHNPADGSFAPPAARPSA</sequence>
<comment type="caution">
    <text evidence="1">The sequence shown here is derived from an EMBL/GenBank/DDBJ whole genome shotgun (WGS) entry which is preliminary data.</text>
</comment>
<dbReference type="Proteomes" id="UP000653454">
    <property type="component" value="Unassembled WGS sequence"/>
</dbReference>
<protein>
    <submittedName>
        <fullName evidence="1">(diamondback moth) hypothetical protein</fullName>
    </submittedName>
</protein>
<name>A0A8S4GEH1_PLUXY</name>
<evidence type="ECO:0000313" key="1">
    <source>
        <dbReference type="EMBL" id="CAG9138267.1"/>
    </source>
</evidence>
<dbReference type="EMBL" id="CAJHNJ030000532">
    <property type="protein sequence ID" value="CAG9138267.1"/>
    <property type="molecule type" value="Genomic_DNA"/>
</dbReference>
<accession>A0A8S4GEH1</accession>